<keyword evidence="3" id="KW-1185">Reference proteome</keyword>
<name>A0AAN9ZAN6_9ORTH</name>
<feature type="compositionally biased region" description="Low complexity" evidence="1">
    <location>
        <begin position="41"/>
        <end position="60"/>
    </location>
</feature>
<evidence type="ECO:0000313" key="2">
    <source>
        <dbReference type="EMBL" id="KAK7869052.1"/>
    </source>
</evidence>
<feature type="compositionally biased region" description="Polar residues" evidence="1">
    <location>
        <begin position="21"/>
        <end position="33"/>
    </location>
</feature>
<feature type="compositionally biased region" description="Polar residues" evidence="1">
    <location>
        <begin position="1"/>
        <end position="11"/>
    </location>
</feature>
<reference evidence="2 3" key="1">
    <citation type="submission" date="2024-03" db="EMBL/GenBank/DDBJ databases">
        <title>The genome assembly and annotation of the cricket Gryllus longicercus Weissman &amp; Gray.</title>
        <authorList>
            <person name="Szrajer S."/>
            <person name="Gray D."/>
            <person name="Ylla G."/>
        </authorList>
    </citation>
    <scope>NUCLEOTIDE SEQUENCE [LARGE SCALE GENOMIC DNA]</scope>
    <source>
        <strain evidence="2">DAG 2021-001</strain>
        <tissue evidence="2">Whole body minus gut</tissue>
    </source>
</reference>
<dbReference type="Proteomes" id="UP001378592">
    <property type="component" value="Unassembled WGS sequence"/>
</dbReference>
<comment type="caution">
    <text evidence="2">The sequence shown here is derived from an EMBL/GenBank/DDBJ whole genome shotgun (WGS) entry which is preliminary data.</text>
</comment>
<dbReference type="EMBL" id="JAZDUA010000081">
    <property type="protein sequence ID" value="KAK7869052.1"/>
    <property type="molecule type" value="Genomic_DNA"/>
</dbReference>
<accession>A0AAN9ZAN6</accession>
<feature type="compositionally biased region" description="Basic residues" evidence="1">
    <location>
        <begin position="71"/>
        <end position="80"/>
    </location>
</feature>
<feature type="region of interest" description="Disordered" evidence="1">
    <location>
        <begin position="1"/>
        <end position="113"/>
    </location>
</feature>
<organism evidence="2 3">
    <name type="scientific">Gryllus longicercus</name>
    <dbReference type="NCBI Taxonomy" id="2509291"/>
    <lineage>
        <taxon>Eukaryota</taxon>
        <taxon>Metazoa</taxon>
        <taxon>Ecdysozoa</taxon>
        <taxon>Arthropoda</taxon>
        <taxon>Hexapoda</taxon>
        <taxon>Insecta</taxon>
        <taxon>Pterygota</taxon>
        <taxon>Neoptera</taxon>
        <taxon>Polyneoptera</taxon>
        <taxon>Orthoptera</taxon>
        <taxon>Ensifera</taxon>
        <taxon>Gryllidea</taxon>
        <taxon>Grylloidea</taxon>
        <taxon>Gryllidae</taxon>
        <taxon>Gryllinae</taxon>
        <taxon>Gryllus</taxon>
    </lineage>
</organism>
<evidence type="ECO:0000256" key="1">
    <source>
        <dbReference type="SAM" id="MobiDB-lite"/>
    </source>
</evidence>
<evidence type="ECO:0000313" key="3">
    <source>
        <dbReference type="Proteomes" id="UP001378592"/>
    </source>
</evidence>
<dbReference type="AlphaFoldDB" id="A0AAN9ZAN6"/>
<sequence>MKFAAVNTSHSVIHPTHSPPLHQTQPANCSSGERTCENERGAAAGGSAPPAAPCGGLPRASCLHLHSSSAVRRRRRRGAGKAKGTGLLTPRARISASPPNAERNNTQSGPEKA</sequence>
<gene>
    <name evidence="2" type="ORF">R5R35_002996</name>
</gene>
<proteinExistence type="predicted"/>
<feature type="compositionally biased region" description="Polar residues" evidence="1">
    <location>
        <begin position="102"/>
        <end position="113"/>
    </location>
</feature>
<protein>
    <submittedName>
        <fullName evidence="2">Uncharacterized protein</fullName>
    </submittedName>
</protein>